<protein>
    <recommendedName>
        <fullName evidence="4">Glycosyltransferase RgtA/B/C/D-like domain-containing protein</fullName>
    </recommendedName>
</protein>
<feature type="transmembrane region" description="Helical" evidence="1">
    <location>
        <begin position="126"/>
        <end position="145"/>
    </location>
</feature>
<feature type="transmembrane region" description="Helical" evidence="1">
    <location>
        <begin position="348"/>
        <end position="366"/>
    </location>
</feature>
<feature type="transmembrane region" description="Helical" evidence="1">
    <location>
        <begin position="223"/>
        <end position="243"/>
    </location>
</feature>
<gene>
    <name evidence="2" type="ORF">ACFOJ9_35365</name>
</gene>
<organism evidence="2 3">
    <name type="scientific">Mesorhizobium cantuariense</name>
    <dbReference type="NCBI Taxonomy" id="1300275"/>
    <lineage>
        <taxon>Bacteria</taxon>
        <taxon>Pseudomonadati</taxon>
        <taxon>Pseudomonadota</taxon>
        <taxon>Alphaproteobacteria</taxon>
        <taxon>Hyphomicrobiales</taxon>
        <taxon>Phyllobacteriaceae</taxon>
        <taxon>Mesorhizobium</taxon>
    </lineage>
</organism>
<dbReference type="RefSeq" id="WP_378986276.1">
    <property type="nucleotide sequence ID" value="NZ_JBHRVD010000001.1"/>
</dbReference>
<keyword evidence="1" id="KW-1133">Transmembrane helix</keyword>
<feature type="transmembrane region" description="Helical" evidence="1">
    <location>
        <begin position="291"/>
        <end position="311"/>
    </location>
</feature>
<feature type="transmembrane region" description="Helical" evidence="1">
    <location>
        <begin position="152"/>
        <end position="170"/>
    </location>
</feature>
<evidence type="ECO:0000313" key="3">
    <source>
        <dbReference type="Proteomes" id="UP001595648"/>
    </source>
</evidence>
<name>A0ABV7MYF2_9HYPH</name>
<keyword evidence="1" id="KW-0812">Transmembrane</keyword>
<proteinExistence type="predicted"/>
<dbReference type="Proteomes" id="UP001595648">
    <property type="component" value="Unassembled WGS sequence"/>
</dbReference>
<feature type="transmembrane region" description="Helical" evidence="1">
    <location>
        <begin position="317"/>
        <end position="336"/>
    </location>
</feature>
<sequence>MSAIEVRPGSDARAASGWTERFWPLVLSMAVLAVAVPWQMHWGVNGDTSWNITISERLLAGDRLYIDVIETNPPFTVWLYLPAVYLAKLLGVAPEYLVYAYSYALCIFGLWCASFVAHRARFPENSGLYTLLPAFLALLVLFPGNSFSERENLGVALLLPLLVLMAWRAANDPSSPPEWWVAALAGLSGSAMVLVKPYYAIMIIAPAFYVAWRQRSIGSLFAIEYWIVGFVCLSYLAAVLWLYPEFMRDVYPDLADTYLRYKQYGPVLATYGGAYLVSICFLLFLRNGRALSPLVMVLAIGSVAGFVPLVYQGKGWAYHAYPALVLMLAAITCCAVERSSARGAARLGIVQKMLLAAIVAVNWLPFKYSGKLEADFVASLRAAVDHPTIGLIGSGLDSGHPLTRTIGGRWISAYCSDWLGGLAVLFARTARAQGNTVEAARLDAIVGNFLDAKIRELKAAKPDLMIVQRTDPFWISRVMQRDDFSSFMNDYRVLSEDENIRVYLRKGSGKVTSIN</sequence>
<feature type="transmembrane region" description="Helical" evidence="1">
    <location>
        <begin position="263"/>
        <end position="284"/>
    </location>
</feature>
<evidence type="ECO:0008006" key="4">
    <source>
        <dbReference type="Google" id="ProtNLM"/>
    </source>
</evidence>
<accession>A0ABV7MYF2</accession>
<keyword evidence="1" id="KW-0472">Membrane</keyword>
<evidence type="ECO:0000313" key="2">
    <source>
        <dbReference type="EMBL" id="MFC3327003.1"/>
    </source>
</evidence>
<feature type="transmembrane region" description="Helical" evidence="1">
    <location>
        <begin position="21"/>
        <end position="40"/>
    </location>
</feature>
<feature type="transmembrane region" description="Helical" evidence="1">
    <location>
        <begin position="190"/>
        <end position="211"/>
    </location>
</feature>
<keyword evidence="3" id="KW-1185">Reference proteome</keyword>
<dbReference type="EMBL" id="JBHRVD010000001">
    <property type="protein sequence ID" value="MFC3327003.1"/>
    <property type="molecule type" value="Genomic_DNA"/>
</dbReference>
<feature type="transmembrane region" description="Helical" evidence="1">
    <location>
        <begin position="75"/>
        <end position="93"/>
    </location>
</feature>
<reference evidence="3" key="1">
    <citation type="journal article" date="2019" name="Int. J. Syst. Evol. Microbiol.">
        <title>The Global Catalogue of Microorganisms (GCM) 10K type strain sequencing project: providing services to taxonomists for standard genome sequencing and annotation.</title>
        <authorList>
            <consortium name="The Broad Institute Genomics Platform"/>
            <consortium name="The Broad Institute Genome Sequencing Center for Infectious Disease"/>
            <person name="Wu L."/>
            <person name="Ma J."/>
        </authorList>
    </citation>
    <scope>NUCLEOTIDE SEQUENCE [LARGE SCALE GENOMIC DNA]</scope>
    <source>
        <strain evidence="3">ICMP 19515</strain>
    </source>
</reference>
<feature type="transmembrane region" description="Helical" evidence="1">
    <location>
        <begin position="100"/>
        <end position="120"/>
    </location>
</feature>
<evidence type="ECO:0000256" key="1">
    <source>
        <dbReference type="SAM" id="Phobius"/>
    </source>
</evidence>
<comment type="caution">
    <text evidence="2">The sequence shown here is derived from an EMBL/GenBank/DDBJ whole genome shotgun (WGS) entry which is preliminary data.</text>
</comment>